<proteinExistence type="predicted"/>
<keyword evidence="2" id="KW-1185">Reference proteome</keyword>
<protein>
    <submittedName>
        <fullName evidence="1">Uncharacterized protein</fullName>
    </submittedName>
</protein>
<gene>
    <name evidence="1" type="ORF">MILVUS5_LOCUS7491</name>
</gene>
<accession>A0ACB0IWW3</accession>
<dbReference type="EMBL" id="CASHSV030000013">
    <property type="protein sequence ID" value="CAJ2637094.1"/>
    <property type="molecule type" value="Genomic_DNA"/>
</dbReference>
<name>A0ACB0IWW3_TRIPR</name>
<sequence length="982" mass="109756">MANVVAAAPSPIGSSIGHVYPHETTSRVFDLAEQFQKFLATQPHATSVSSIKGLARLICQDRQSGKLIGTGRRHGGLYVLDELRVPDTAASVSTSDIDLSSFRLNLSSSNFYLWHSRLGHVSASRLKYLASTGALGKMQISDISDCCGCKLAKFSALPFNKSVSISKAPFDLVHSDVWGPSPVLTKGGSRYYVSFIDDCTRYCWVYLMKNRSEFFEIYHMFRAMVKTQHNAVIKLTDTPQQNGVAERKHRHIVETARSLLLSASVPKEFWGEAILTAVHAINRIPSSVTSGLSPFEKLYGSCPDYSSLKVFGSTCFVLRPHVERDKLSPRSTICVFLGYGAGQKGYRCYDPSSKKLYVSRHVVFLEHIPFFSLSSDSHDSSRSELTKIDPFGLDNNVSSDCNFESCRDGTTATPDIDIPLVPMATQQPPTTVDPPPPPRYPSRDRKSTQLPDFVYSTYSASFASFLTSIHSLSEPSSYEEAILDPLWQQAMTEELSALHKTDTWELVPLPLGKHVIGSRWVYKIKTKSDGSVERYKARLVAKGFSQQYGMDYEETFAPVAKMTTIRTLIAVASVRQWHISQMDVKNAFLNGDLHEEVYMVPPPGVSHNQGEVCKLKKALYGLKQAPRAWFEKFSTVITSLGFRSSDYDSALFVRTTSHGRILLSLYVDDMVITGDDVDGIVDLKLQLAKQFEMKDLGSLRYFLGLEVAYSPRGYLLSQSKYIANILEQAHLSDTRTVDSPLELNVKYAPSDGAPLPNPTLYRTLVGSLVYLTITRPDIAYAVHVVSQFVVSPTTVHWAAVLRILRYLRGTQFQSILFPSSSALELRAYSDADWAGDPTDRKSTTGFCIFLGDSLISWKSKKQDIVSRSSTEAEYRAMAATTTKIVWLRWLLSDMGITLSEPTPMYCDNKSVIQIAHNSVFHERTKHIEIDCHFTRHHLQQRTITLPFVSSSLQIADLFTKTLSTKRFRLLIDKLSMLPVNAS</sequence>
<organism evidence="1 2">
    <name type="scientific">Trifolium pratense</name>
    <name type="common">Red clover</name>
    <dbReference type="NCBI Taxonomy" id="57577"/>
    <lineage>
        <taxon>Eukaryota</taxon>
        <taxon>Viridiplantae</taxon>
        <taxon>Streptophyta</taxon>
        <taxon>Embryophyta</taxon>
        <taxon>Tracheophyta</taxon>
        <taxon>Spermatophyta</taxon>
        <taxon>Magnoliopsida</taxon>
        <taxon>eudicotyledons</taxon>
        <taxon>Gunneridae</taxon>
        <taxon>Pentapetalae</taxon>
        <taxon>rosids</taxon>
        <taxon>fabids</taxon>
        <taxon>Fabales</taxon>
        <taxon>Fabaceae</taxon>
        <taxon>Papilionoideae</taxon>
        <taxon>50 kb inversion clade</taxon>
        <taxon>NPAAA clade</taxon>
        <taxon>Hologalegina</taxon>
        <taxon>IRL clade</taxon>
        <taxon>Trifolieae</taxon>
        <taxon>Trifolium</taxon>
    </lineage>
</organism>
<dbReference type="Proteomes" id="UP001177021">
    <property type="component" value="Unassembled WGS sequence"/>
</dbReference>
<reference evidence="1" key="1">
    <citation type="submission" date="2023-10" db="EMBL/GenBank/DDBJ databases">
        <authorList>
            <person name="Rodriguez Cubillos JULIANA M."/>
            <person name="De Vega J."/>
        </authorList>
    </citation>
    <scope>NUCLEOTIDE SEQUENCE</scope>
</reference>
<comment type="caution">
    <text evidence="1">The sequence shown here is derived from an EMBL/GenBank/DDBJ whole genome shotgun (WGS) entry which is preliminary data.</text>
</comment>
<evidence type="ECO:0000313" key="1">
    <source>
        <dbReference type="EMBL" id="CAJ2637094.1"/>
    </source>
</evidence>
<evidence type="ECO:0000313" key="2">
    <source>
        <dbReference type="Proteomes" id="UP001177021"/>
    </source>
</evidence>